<comment type="caution">
    <text evidence="5">The sequence shown here is derived from an EMBL/GenBank/DDBJ whole genome shotgun (WGS) entry which is preliminary data.</text>
</comment>
<dbReference type="PANTHER" id="PTHR48094">
    <property type="entry name" value="PROTEIN/NUCLEIC ACID DEGLYCASE DJ-1-RELATED"/>
    <property type="match status" value="1"/>
</dbReference>
<dbReference type="SUPFAM" id="SSF52317">
    <property type="entry name" value="Class I glutamine amidotransferase-like"/>
    <property type="match status" value="1"/>
</dbReference>
<proteinExistence type="inferred from homology"/>
<accession>A0A7W8A5E8</accession>
<dbReference type="InterPro" id="IPR050325">
    <property type="entry name" value="Prot/Nucl_acid_deglycase"/>
</dbReference>
<keyword evidence="5" id="KW-0378">Hydrolase</keyword>
<reference evidence="5 6" key="1">
    <citation type="submission" date="2020-08" db="EMBL/GenBank/DDBJ databases">
        <title>Genomic Encyclopedia of Type Strains, Phase IV (KMG-IV): sequencing the most valuable type-strain genomes for metagenomic binning, comparative biology and taxonomic classification.</title>
        <authorList>
            <person name="Goeker M."/>
        </authorList>
    </citation>
    <scope>NUCLEOTIDE SEQUENCE [LARGE SCALE GENOMIC DNA]</scope>
    <source>
        <strain evidence="5 6">DSM 45385</strain>
    </source>
</reference>
<dbReference type="CDD" id="cd03141">
    <property type="entry name" value="GATase1_Hsp31_like"/>
    <property type="match status" value="1"/>
</dbReference>
<dbReference type="Gene3D" id="3.40.50.880">
    <property type="match status" value="1"/>
</dbReference>
<evidence type="ECO:0000313" key="6">
    <source>
        <dbReference type="Proteomes" id="UP000568380"/>
    </source>
</evidence>
<dbReference type="Proteomes" id="UP000568380">
    <property type="component" value="Unassembled WGS sequence"/>
</dbReference>
<comment type="similarity">
    <text evidence="3">Belongs to the peptidase C56 family. HSP31-like subfamily.</text>
</comment>
<dbReference type="RefSeq" id="WP_184964377.1">
    <property type="nucleotide sequence ID" value="NZ_JACHIN010000006.1"/>
</dbReference>
<dbReference type="InterPro" id="IPR029062">
    <property type="entry name" value="Class_I_gatase-like"/>
</dbReference>
<dbReference type="GO" id="GO:0008233">
    <property type="term" value="F:peptidase activity"/>
    <property type="evidence" value="ECO:0007669"/>
    <property type="project" value="UniProtKB-KW"/>
</dbReference>
<dbReference type="Pfam" id="PF01965">
    <property type="entry name" value="DJ-1_PfpI"/>
    <property type="match status" value="1"/>
</dbReference>
<keyword evidence="2" id="KW-0456">Lyase</keyword>
<keyword evidence="5" id="KW-0645">Protease</keyword>
<dbReference type="PANTHER" id="PTHR48094:SF11">
    <property type="entry name" value="GLUTATHIONE-INDEPENDENT GLYOXALASE HSP31-RELATED"/>
    <property type="match status" value="1"/>
</dbReference>
<evidence type="ECO:0000256" key="3">
    <source>
        <dbReference type="ARBA" id="ARBA00038493"/>
    </source>
</evidence>
<evidence type="ECO:0000259" key="4">
    <source>
        <dbReference type="Pfam" id="PF01965"/>
    </source>
</evidence>
<dbReference type="EMBL" id="JACHIN010000006">
    <property type="protein sequence ID" value="MBB5079041.1"/>
    <property type="molecule type" value="Genomic_DNA"/>
</dbReference>
<sequence length="222" mass="23147">MTKRILIALTSHGELGSTGRPTGFYVSEAAHPWEVFTAAGYEVDLVSVAGGEPPRDGTDLNDPAQRRFLESAAVTSTPRPDQVDPSRYDAILFAGGHGAMWDFPGNTGLAALARAIYADGGVVSAVCHGPAGLVGLTLEDGTALVAGRRVAAFTNEEEAAVGLTDVVPFSLADRLSELGATHVPGPDWQPQVIRDGRLVTGQNPQSAHRVAEEVLAALKPTA</sequence>
<evidence type="ECO:0000256" key="1">
    <source>
        <dbReference type="ARBA" id="ARBA00023016"/>
    </source>
</evidence>
<dbReference type="InterPro" id="IPR002818">
    <property type="entry name" value="DJ-1/PfpI"/>
</dbReference>
<evidence type="ECO:0000313" key="5">
    <source>
        <dbReference type="EMBL" id="MBB5079041.1"/>
    </source>
</evidence>
<dbReference type="GO" id="GO:0005737">
    <property type="term" value="C:cytoplasm"/>
    <property type="evidence" value="ECO:0007669"/>
    <property type="project" value="TreeGrafter"/>
</dbReference>
<feature type="domain" description="DJ-1/PfpI" evidence="4">
    <location>
        <begin position="27"/>
        <end position="216"/>
    </location>
</feature>
<name>A0A7W8A5E8_9ACTN</name>
<organism evidence="5 6">
    <name type="scientific">Nonomuraea endophytica</name>
    <dbReference type="NCBI Taxonomy" id="714136"/>
    <lineage>
        <taxon>Bacteria</taxon>
        <taxon>Bacillati</taxon>
        <taxon>Actinomycetota</taxon>
        <taxon>Actinomycetes</taxon>
        <taxon>Streptosporangiales</taxon>
        <taxon>Streptosporangiaceae</taxon>
        <taxon>Nonomuraea</taxon>
    </lineage>
</organism>
<dbReference type="AlphaFoldDB" id="A0A7W8A5E8"/>
<keyword evidence="6" id="KW-1185">Reference proteome</keyword>
<dbReference type="GO" id="GO:0006508">
    <property type="term" value="P:proteolysis"/>
    <property type="evidence" value="ECO:0007669"/>
    <property type="project" value="UniProtKB-KW"/>
</dbReference>
<dbReference type="GO" id="GO:0019172">
    <property type="term" value="F:glyoxalase III activity"/>
    <property type="evidence" value="ECO:0007669"/>
    <property type="project" value="TreeGrafter"/>
</dbReference>
<dbReference type="GO" id="GO:0019243">
    <property type="term" value="P:methylglyoxal catabolic process to D-lactate via S-lactoyl-glutathione"/>
    <property type="evidence" value="ECO:0007669"/>
    <property type="project" value="TreeGrafter"/>
</dbReference>
<keyword evidence="1" id="KW-0346">Stress response</keyword>
<gene>
    <name evidence="5" type="ORF">HNR40_004527</name>
</gene>
<protein>
    <submittedName>
        <fullName evidence="5">Putative intracellular protease/amidase</fullName>
    </submittedName>
</protein>
<evidence type="ECO:0000256" key="2">
    <source>
        <dbReference type="ARBA" id="ARBA00023239"/>
    </source>
</evidence>